<keyword evidence="4" id="KW-1185">Reference proteome</keyword>
<evidence type="ECO:0008006" key="5">
    <source>
        <dbReference type="Google" id="ProtNLM"/>
    </source>
</evidence>
<evidence type="ECO:0000313" key="3">
    <source>
        <dbReference type="EMBL" id="RNE49600.1"/>
    </source>
</evidence>
<sequence length="175" mass="18484">MNLNRPALGVAVVSVLFLAACGTDAEESDSVNDSGETTASESMLAQGKDVDPITADSLSETVFDTGLNVEWDFQGAVNDSNGDAVATLRARNLNDQPLDPEALAEPTLSYNTGSNNFSDADLVSADDLDRIIGLDLPLGSQASTNIQYVFDVSSGNLWDAELQVGNVIWEGNLQN</sequence>
<accession>A0A3M8K8V1</accession>
<gene>
    <name evidence="3" type="ORF">C5L39_04460</name>
</gene>
<organism evidence="3 4">
    <name type="scientific">Corynebacterium alimapuense</name>
    <dbReference type="NCBI Taxonomy" id="1576874"/>
    <lineage>
        <taxon>Bacteria</taxon>
        <taxon>Bacillati</taxon>
        <taxon>Actinomycetota</taxon>
        <taxon>Actinomycetes</taxon>
        <taxon>Mycobacteriales</taxon>
        <taxon>Corynebacteriaceae</taxon>
        <taxon>Corynebacterium</taxon>
    </lineage>
</organism>
<dbReference type="OrthoDB" id="4419866at2"/>
<dbReference type="EMBL" id="PTJO01000003">
    <property type="protein sequence ID" value="RNE49600.1"/>
    <property type="molecule type" value="Genomic_DNA"/>
</dbReference>
<name>A0A3M8K8V1_9CORY</name>
<feature type="compositionally biased region" description="Polar residues" evidence="1">
    <location>
        <begin position="31"/>
        <end position="43"/>
    </location>
</feature>
<dbReference type="AlphaFoldDB" id="A0A3M8K8V1"/>
<evidence type="ECO:0000256" key="1">
    <source>
        <dbReference type="SAM" id="MobiDB-lite"/>
    </source>
</evidence>
<keyword evidence="2" id="KW-0732">Signal</keyword>
<feature type="region of interest" description="Disordered" evidence="1">
    <location>
        <begin position="26"/>
        <end position="47"/>
    </location>
</feature>
<feature type="signal peptide" evidence="2">
    <location>
        <begin position="1"/>
        <end position="25"/>
    </location>
</feature>
<dbReference type="RefSeq" id="WP_123047646.1">
    <property type="nucleotide sequence ID" value="NZ_PTJO01000003.1"/>
</dbReference>
<dbReference type="Proteomes" id="UP000266975">
    <property type="component" value="Unassembled WGS sequence"/>
</dbReference>
<comment type="caution">
    <text evidence="3">The sequence shown here is derived from an EMBL/GenBank/DDBJ whole genome shotgun (WGS) entry which is preliminary data.</text>
</comment>
<protein>
    <recommendedName>
        <fullName evidence="5">DUF4352 domain-containing protein</fullName>
    </recommendedName>
</protein>
<dbReference type="PROSITE" id="PS51257">
    <property type="entry name" value="PROKAR_LIPOPROTEIN"/>
    <property type="match status" value="1"/>
</dbReference>
<proteinExistence type="predicted"/>
<feature type="chain" id="PRO_5017930073" description="DUF4352 domain-containing protein" evidence="2">
    <location>
        <begin position="26"/>
        <end position="175"/>
    </location>
</feature>
<reference evidence="3 4" key="1">
    <citation type="submission" date="2018-02" db="EMBL/GenBank/DDBJ databases">
        <title>Corynebacterium alimpuense sp. nov., a marine obligate actinomycete isolated from sediments of Valparaiso bay, Chile.</title>
        <authorList>
            <person name="Claverias F."/>
            <person name="Gonzales-Siles L."/>
            <person name="Salva-Serra F."/>
            <person name="Inganaes E."/>
            <person name="Molin K."/>
            <person name="Cumsille A."/>
            <person name="Undabarrena A."/>
            <person name="Couve E."/>
            <person name="Moore E.R.B."/>
            <person name="Gomila M."/>
            <person name="Camara B."/>
        </authorList>
    </citation>
    <scope>NUCLEOTIDE SEQUENCE [LARGE SCALE GENOMIC DNA]</scope>
    <source>
        <strain evidence="3 4">CCUG 69366</strain>
    </source>
</reference>
<evidence type="ECO:0000313" key="4">
    <source>
        <dbReference type="Proteomes" id="UP000266975"/>
    </source>
</evidence>
<evidence type="ECO:0000256" key="2">
    <source>
        <dbReference type="SAM" id="SignalP"/>
    </source>
</evidence>